<dbReference type="InterPro" id="IPR018383">
    <property type="entry name" value="UPF0324_pro"/>
</dbReference>
<keyword evidence="6 7" id="KW-0472">Membrane</keyword>
<name>A0ABQ4TIW4_9HYPH</name>
<feature type="transmembrane region" description="Helical" evidence="7">
    <location>
        <begin position="107"/>
        <end position="125"/>
    </location>
</feature>
<feature type="transmembrane region" description="Helical" evidence="7">
    <location>
        <begin position="308"/>
        <end position="325"/>
    </location>
</feature>
<feature type="transmembrane region" description="Helical" evidence="7">
    <location>
        <begin position="227"/>
        <end position="246"/>
    </location>
</feature>
<feature type="transmembrane region" description="Helical" evidence="7">
    <location>
        <begin position="45"/>
        <end position="66"/>
    </location>
</feature>
<evidence type="ECO:0000256" key="7">
    <source>
        <dbReference type="SAM" id="Phobius"/>
    </source>
</evidence>
<keyword evidence="3" id="KW-1003">Cell membrane</keyword>
<feature type="transmembrane region" description="Helical" evidence="7">
    <location>
        <begin position="337"/>
        <end position="359"/>
    </location>
</feature>
<evidence type="ECO:0000313" key="9">
    <source>
        <dbReference type="Proteomes" id="UP001055101"/>
    </source>
</evidence>
<evidence type="ECO:0000313" key="8">
    <source>
        <dbReference type="EMBL" id="GJE54861.1"/>
    </source>
</evidence>
<organism evidence="8 9">
    <name type="scientific">Methylobacterium thuringiense</name>
    <dbReference type="NCBI Taxonomy" id="1003091"/>
    <lineage>
        <taxon>Bacteria</taxon>
        <taxon>Pseudomonadati</taxon>
        <taxon>Pseudomonadota</taxon>
        <taxon>Alphaproteobacteria</taxon>
        <taxon>Hyphomicrobiales</taxon>
        <taxon>Methylobacteriaceae</taxon>
        <taxon>Methylobacterium</taxon>
    </lineage>
</organism>
<feature type="transmembrane region" description="Helical" evidence="7">
    <location>
        <begin position="137"/>
        <end position="159"/>
    </location>
</feature>
<comment type="caution">
    <text evidence="8">The sequence shown here is derived from an EMBL/GenBank/DDBJ whole genome shotgun (WGS) entry which is preliminary data.</text>
</comment>
<comment type="similarity">
    <text evidence="2">Belongs to the UPF0324 family.</text>
</comment>
<dbReference type="Proteomes" id="UP001055101">
    <property type="component" value="Unassembled WGS sequence"/>
</dbReference>
<feature type="transmembrane region" description="Helical" evidence="7">
    <location>
        <begin position="78"/>
        <end position="101"/>
    </location>
</feature>
<proteinExistence type="inferred from homology"/>
<evidence type="ECO:0000256" key="1">
    <source>
        <dbReference type="ARBA" id="ARBA00004651"/>
    </source>
</evidence>
<keyword evidence="5 7" id="KW-1133">Transmembrane helix</keyword>
<evidence type="ECO:0000256" key="5">
    <source>
        <dbReference type="ARBA" id="ARBA00022989"/>
    </source>
</evidence>
<evidence type="ECO:0008006" key="10">
    <source>
        <dbReference type="Google" id="ProtNLM"/>
    </source>
</evidence>
<evidence type="ECO:0000256" key="4">
    <source>
        <dbReference type="ARBA" id="ARBA00022692"/>
    </source>
</evidence>
<dbReference type="EMBL" id="BPRA01000006">
    <property type="protein sequence ID" value="GJE54861.1"/>
    <property type="molecule type" value="Genomic_DNA"/>
</dbReference>
<feature type="transmembrane region" description="Helical" evidence="7">
    <location>
        <begin position="199"/>
        <end position="221"/>
    </location>
</feature>
<reference evidence="8" key="1">
    <citation type="journal article" date="2021" name="Front. Microbiol.">
        <title>Comprehensive Comparative Genomics and Phenotyping of Methylobacterium Species.</title>
        <authorList>
            <person name="Alessa O."/>
            <person name="Ogura Y."/>
            <person name="Fujitani Y."/>
            <person name="Takami H."/>
            <person name="Hayashi T."/>
            <person name="Sahin N."/>
            <person name="Tani A."/>
        </authorList>
    </citation>
    <scope>NUCLEOTIDE SEQUENCE</scope>
    <source>
        <strain evidence="8">DSM 23674</strain>
    </source>
</reference>
<dbReference type="RefSeq" id="WP_238231200.1">
    <property type="nucleotide sequence ID" value="NZ_BPRA01000006.1"/>
</dbReference>
<accession>A0ABQ4TIW4</accession>
<evidence type="ECO:0000256" key="3">
    <source>
        <dbReference type="ARBA" id="ARBA00022475"/>
    </source>
</evidence>
<protein>
    <recommendedName>
        <fullName evidence="10">Sulfate exporter family transporter</fullName>
    </recommendedName>
</protein>
<sequence>MIPTTPTRFAMISAGARAILPGLALCIAVTAIALALEAAEEEAFGRAWLEALVLAILLGSAIRTAWTPSQRFFPGIAFGAKTVLEIAVVLLGASLSLATILAAGPGLLFGIAGVVVVAILSSYGIGRALGLHPRMAILVACGNSICGNSAIAATAPVIGADGEDVASSIAFTAVLGVLVVLGLPLLVPLLGLSPMQYGVLAGLTVYAVPQVLAATAPVAALSVQVGTLVKLVRVLMLGPVVLALSLSASRLREETDAAAPRVTAGDRPAAGRLAIHRLVPWFILAFLAVAGLRSAGLIPAVALKPISQTANLLTIVSMAALGLGVDVRSVAKAGARVTLAVVASLLALGAVSLGLIRVLGLA</sequence>
<dbReference type="PANTHER" id="PTHR30106:SF2">
    <property type="entry name" value="UPF0324 INNER MEMBRANE PROTEIN YEIH"/>
    <property type="match status" value="1"/>
</dbReference>
<evidence type="ECO:0000256" key="2">
    <source>
        <dbReference type="ARBA" id="ARBA00007977"/>
    </source>
</evidence>
<feature type="transmembrane region" description="Helical" evidence="7">
    <location>
        <begin position="165"/>
        <end position="187"/>
    </location>
</feature>
<dbReference type="Pfam" id="PF03601">
    <property type="entry name" value="Cons_hypoth698"/>
    <property type="match status" value="1"/>
</dbReference>
<keyword evidence="9" id="KW-1185">Reference proteome</keyword>
<gene>
    <name evidence="8" type="ORF">EKPJFOCH_1346</name>
</gene>
<reference evidence="8" key="2">
    <citation type="submission" date="2021-08" db="EMBL/GenBank/DDBJ databases">
        <authorList>
            <person name="Tani A."/>
            <person name="Ola A."/>
            <person name="Ogura Y."/>
            <person name="Katsura K."/>
            <person name="Hayashi T."/>
        </authorList>
    </citation>
    <scope>NUCLEOTIDE SEQUENCE</scope>
    <source>
        <strain evidence="8">DSM 23674</strain>
    </source>
</reference>
<keyword evidence="4 7" id="KW-0812">Transmembrane</keyword>
<evidence type="ECO:0000256" key="6">
    <source>
        <dbReference type="ARBA" id="ARBA00023136"/>
    </source>
</evidence>
<comment type="subcellular location">
    <subcellularLocation>
        <location evidence="1">Cell membrane</location>
        <topology evidence="1">Multi-pass membrane protein</topology>
    </subcellularLocation>
</comment>
<dbReference type="PANTHER" id="PTHR30106">
    <property type="entry name" value="INNER MEMBRANE PROTEIN YEIH-RELATED"/>
    <property type="match status" value="1"/>
</dbReference>